<feature type="non-terminal residue" evidence="2">
    <location>
        <position position="1"/>
    </location>
</feature>
<evidence type="ECO:0000313" key="3">
    <source>
        <dbReference type="Proteomes" id="UP000722791"/>
    </source>
</evidence>
<dbReference type="AlphaFoldDB" id="A0A8J4GAU0"/>
<comment type="caution">
    <text evidence="2">The sequence shown here is derived from an EMBL/GenBank/DDBJ whole genome shotgun (WGS) entry which is preliminary data.</text>
</comment>
<dbReference type="Proteomes" id="UP000722791">
    <property type="component" value="Unassembled WGS sequence"/>
</dbReference>
<proteinExistence type="predicted"/>
<organism evidence="2 3">
    <name type="scientific">Volvox reticuliferus</name>
    <dbReference type="NCBI Taxonomy" id="1737510"/>
    <lineage>
        <taxon>Eukaryota</taxon>
        <taxon>Viridiplantae</taxon>
        <taxon>Chlorophyta</taxon>
        <taxon>core chlorophytes</taxon>
        <taxon>Chlorophyceae</taxon>
        <taxon>CS clade</taxon>
        <taxon>Chlamydomonadales</taxon>
        <taxon>Volvocaceae</taxon>
        <taxon>Volvox</taxon>
    </lineage>
</organism>
<dbReference type="EMBL" id="BNCQ01000014">
    <property type="protein sequence ID" value="GIM03764.1"/>
    <property type="molecule type" value="Genomic_DNA"/>
</dbReference>
<gene>
    <name evidence="2" type="ORF">Vretimale_8431</name>
</gene>
<name>A0A8J4GAU0_9CHLO</name>
<evidence type="ECO:0000256" key="1">
    <source>
        <dbReference type="SAM" id="MobiDB-lite"/>
    </source>
</evidence>
<sequence>HRDRRSEIFKQLVMGADTKSEGVAFFVVTFGATSLIVLDVPTNVAGYPGGRTTGASSTSRIRRAARTCVCEAPCALAGTGLLAMAIGGGGDNVKEGRSHDGLPPAPPPVVPPYEGLAEVKPDGGTAGSAPGVDN</sequence>
<evidence type="ECO:0000313" key="2">
    <source>
        <dbReference type="EMBL" id="GIM03764.1"/>
    </source>
</evidence>
<reference evidence="2" key="1">
    <citation type="journal article" date="2021" name="Proc. Natl. Acad. Sci. U.S.A.">
        <title>Three genomes in the algal genus Volvox reveal the fate of a haploid sex-determining region after a transition to homothallism.</title>
        <authorList>
            <person name="Yamamoto K."/>
            <person name="Hamaji T."/>
            <person name="Kawai-Toyooka H."/>
            <person name="Matsuzaki R."/>
            <person name="Takahashi F."/>
            <person name="Nishimura Y."/>
            <person name="Kawachi M."/>
            <person name="Noguchi H."/>
            <person name="Minakuchi Y."/>
            <person name="Umen J.G."/>
            <person name="Toyoda A."/>
            <person name="Nozaki H."/>
        </authorList>
    </citation>
    <scope>NUCLEOTIDE SEQUENCE</scope>
    <source>
        <strain evidence="2">NIES-3785</strain>
    </source>
</reference>
<protein>
    <submittedName>
        <fullName evidence="2">Uncharacterized protein</fullName>
    </submittedName>
</protein>
<feature type="region of interest" description="Disordered" evidence="1">
    <location>
        <begin position="88"/>
        <end position="134"/>
    </location>
</feature>
<accession>A0A8J4GAU0</accession>